<accession>A0A7K1LKS6</accession>
<feature type="domain" description="SsuA/THI5-like" evidence="2">
    <location>
        <begin position="98"/>
        <end position="285"/>
    </location>
</feature>
<dbReference type="Pfam" id="PF09084">
    <property type="entry name" value="NMT1"/>
    <property type="match status" value="1"/>
</dbReference>
<sequence length="363" mass="39094">MPSFPKGLASRHGPDPSPSLDGGLTRRTALLGLGSLAALGSGALLTGCGGDAKAAQSSDVVRYQGWPQTVLFAELAQDLGYIPHVTLKHIGSTTSGPQDIQTVATGDAEIGHAFSGAVIKLVEAGIDIRGVSNYYGSDDETFVGVFVDKKSPITSPRDLIGKTVGMNTLGAHSEAFLYEFLSTSGLNAQEISDITFVPIPPSDLEISIIRGHLDAGVIDGIAQDVAMDHGTLRTLGRDVDLFGSFPAGQMVMRQEWIDDHPETAAELAQGVDRAIRWANDQPREAVVERFTRIVSERDRGEDPSPLKYWKSTGLPRGGVMESEDFSRWETWLRDNHILNGPPSPRRYFTNSLIHTTPSKEASS</sequence>
<dbReference type="RefSeq" id="WP_129315955.1">
    <property type="nucleotide sequence ID" value="NZ_NOIQ01000015.1"/>
</dbReference>
<evidence type="ECO:0000313" key="4">
    <source>
        <dbReference type="Proteomes" id="UP000462152"/>
    </source>
</evidence>
<reference evidence="3 4" key="1">
    <citation type="submission" date="2019-12" db="EMBL/GenBank/DDBJ databases">
        <authorList>
            <person name="Li J."/>
            <person name="Shi Y."/>
            <person name="Xu G."/>
            <person name="Xiao D."/>
            <person name="Ran X."/>
        </authorList>
    </citation>
    <scope>NUCLEOTIDE SEQUENCE [LARGE SCALE GENOMIC DNA]</scope>
    <source>
        <strain evidence="3 4">JCM 15915</strain>
    </source>
</reference>
<dbReference type="InterPro" id="IPR015168">
    <property type="entry name" value="SsuA/THI5"/>
</dbReference>
<dbReference type="PANTHER" id="PTHR30024">
    <property type="entry name" value="ALIPHATIC SULFONATES-BINDING PROTEIN-RELATED"/>
    <property type="match status" value="1"/>
</dbReference>
<dbReference type="EMBL" id="WOGT01000007">
    <property type="protein sequence ID" value="MUN55643.1"/>
    <property type="molecule type" value="Genomic_DNA"/>
</dbReference>
<comment type="caution">
    <text evidence="3">The sequence shown here is derived from an EMBL/GenBank/DDBJ whole genome shotgun (WGS) entry which is preliminary data.</text>
</comment>
<evidence type="ECO:0000256" key="1">
    <source>
        <dbReference type="SAM" id="MobiDB-lite"/>
    </source>
</evidence>
<name>A0A7K1LKS6_9MICC</name>
<protein>
    <submittedName>
        <fullName evidence="3">ABC transporter substrate-binding protein</fullName>
    </submittedName>
</protein>
<gene>
    <name evidence="3" type="ORF">GMA10_10540</name>
</gene>
<dbReference type="Gene3D" id="3.40.190.10">
    <property type="entry name" value="Periplasmic binding protein-like II"/>
    <property type="match status" value="2"/>
</dbReference>
<dbReference type="Proteomes" id="UP000462152">
    <property type="component" value="Unassembled WGS sequence"/>
</dbReference>
<organism evidence="3 4">
    <name type="scientific">Rothia koreensis</name>
    <dbReference type="NCBI Taxonomy" id="592378"/>
    <lineage>
        <taxon>Bacteria</taxon>
        <taxon>Bacillati</taxon>
        <taxon>Actinomycetota</taxon>
        <taxon>Actinomycetes</taxon>
        <taxon>Micrococcales</taxon>
        <taxon>Micrococcaceae</taxon>
        <taxon>Rothia</taxon>
    </lineage>
</organism>
<dbReference type="AlphaFoldDB" id="A0A7K1LKS6"/>
<proteinExistence type="predicted"/>
<evidence type="ECO:0000313" key="3">
    <source>
        <dbReference type="EMBL" id="MUN55643.1"/>
    </source>
</evidence>
<keyword evidence="4" id="KW-1185">Reference proteome</keyword>
<evidence type="ECO:0000259" key="2">
    <source>
        <dbReference type="Pfam" id="PF09084"/>
    </source>
</evidence>
<feature type="region of interest" description="Disordered" evidence="1">
    <location>
        <begin position="1"/>
        <end position="22"/>
    </location>
</feature>
<dbReference type="SUPFAM" id="SSF53850">
    <property type="entry name" value="Periplasmic binding protein-like II"/>
    <property type="match status" value="1"/>
</dbReference>
<dbReference type="OrthoDB" id="5174711at2"/>